<evidence type="ECO:0000259" key="7">
    <source>
        <dbReference type="PROSITE" id="PS50011"/>
    </source>
</evidence>
<organism evidence="9 10">
    <name type="scientific">Candidatus Macondimonas diazotrophica</name>
    <dbReference type="NCBI Taxonomy" id="2305248"/>
    <lineage>
        <taxon>Bacteria</taxon>
        <taxon>Pseudomonadati</taxon>
        <taxon>Pseudomonadota</taxon>
        <taxon>Gammaproteobacteria</taxon>
        <taxon>Chromatiales</taxon>
        <taxon>Ectothiorhodospiraceae</taxon>
        <taxon>Candidatus Macondimonas</taxon>
    </lineage>
</organism>
<dbReference type="Gene3D" id="3.60.40.10">
    <property type="entry name" value="PPM-type phosphatase domain"/>
    <property type="match status" value="1"/>
</dbReference>
<keyword evidence="4 9" id="KW-0418">Kinase</keyword>
<feature type="domain" description="Protein kinase" evidence="7">
    <location>
        <begin position="269"/>
        <end position="526"/>
    </location>
</feature>
<dbReference type="SMART" id="SM00220">
    <property type="entry name" value="S_TKc"/>
    <property type="match status" value="1"/>
</dbReference>
<proteinExistence type="predicted"/>
<feature type="transmembrane region" description="Helical" evidence="6">
    <location>
        <begin position="547"/>
        <end position="567"/>
    </location>
</feature>
<dbReference type="InterPro" id="IPR001932">
    <property type="entry name" value="PPM-type_phosphatase-like_dom"/>
</dbReference>
<dbReference type="Pfam" id="PF13672">
    <property type="entry name" value="PP2C_2"/>
    <property type="match status" value="1"/>
</dbReference>
<keyword evidence="6" id="KW-0812">Transmembrane</keyword>
<dbReference type="Gene3D" id="3.30.200.20">
    <property type="entry name" value="Phosphorylase Kinase, domain 1"/>
    <property type="match status" value="1"/>
</dbReference>
<dbReference type="SMART" id="SM00331">
    <property type="entry name" value="PP2C_SIG"/>
    <property type="match status" value="1"/>
</dbReference>
<feature type="domain" description="PPM-type phosphatase" evidence="8">
    <location>
        <begin position="10"/>
        <end position="236"/>
    </location>
</feature>
<dbReference type="PROSITE" id="PS00108">
    <property type="entry name" value="PROTEIN_KINASE_ST"/>
    <property type="match status" value="1"/>
</dbReference>
<evidence type="ECO:0000256" key="6">
    <source>
        <dbReference type="SAM" id="Phobius"/>
    </source>
</evidence>
<dbReference type="Gene3D" id="1.10.510.10">
    <property type="entry name" value="Transferase(Phosphotransferase) domain 1"/>
    <property type="match status" value="1"/>
</dbReference>
<dbReference type="InterPro" id="IPR036457">
    <property type="entry name" value="PPM-type-like_dom_sf"/>
</dbReference>
<reference evidence="9 10" key="1">
    <citation type="journal article" date="2019" name="ISME J.">
        <title>Candidatus Macondimonas diazotrophica, a novel gammaproteobacterial genus dominating crude-oil-contaminated coastal sediments.</title>
        <authorList>
            <person name="Karthikeyan S."/>
            <person name="Konstantinidis K."/>
        </authorList>
    </citation>
    <scope>NUCLEOTIDE SEQUENCE [LARGE SCALE GENOMIC DNA]</scope>
    <source>
        <strain evidence="9 10">KTK01</strain>
    </source>
</reference>
<evidence type="ECO:0000256" key="4">
    <source>
        <dbReference type="ARBA" id="ARBA00022777"/>
    </source>
</evidence>
<keyword evidence="6" id="KW-0472">Membrane</keyword>
<dbReference type="Pfam" id="PF00069">
    <property type="entry name" value="Pkinase"/>
    <property type="match status" value="1"/>
</dbReference>
<keyword evidence="10" id="KW-1185">Reference proteome</keyword>
<protein>
    <submittedName>
        <fullName evidence="9">Bifunctional protein-serine/threonine kinase/phosphatase</fullName>
    </submittedName>
</protein>
<dbReference type="InterPro" id="IPR000719">
    <property type="entry name" value="Prot_kinase_dom"/>
</dbReference>
<dbReference type="GO" id="GO:0004674">
    <property type="term" value="F:protein serine/threonine kinase activity"/>
    <property type="evidence" value="ECO:0007669"/>
    <property type="project" value="UniProtKB-KW"/>
</dbReference>
<evidence type="ECO:0000256" key="1">
    <source>
        <dbReference type="ARBA" id="ARBA00022527"/>
    </source>
</evidence>
<keyword evidence="2" id="KW-0808">Transferase</keyword>
<evidence type="ECO:0000313" key="10">
    <source>
        <dbReference type="Proteomes" id="UP000297890"/>
    </source>
</evidence>
<dbReference type="CDD" id="cd14014">
    <property type="entry name" value="STKc_PknB_like"/>
    <property type="match status" value="1"/>
</dbReference>
<comment type="caution">
    <text evidence="9">The sequence shown here is derived from an EMBL/GenBank/DDBJ whole genome shotgun (WGS) entry which is preliminary data.</text>
</comment>
<gene>
    <name evidence="9" type="ORF">E4680_04930</name>
</gene>
<dbReference type="SUPFAM" id="SSF81606">
    <property type="entry name" value="PP2C-like"/>
    <property type="match status" value="1"/>
</dbReference>
<dbReference type="Proteomes" id="UP000297890">
    <property type="component" value="Unassembled WGS sequence"/>
</dbReference>
<evidence type="ECO:0000256" key="3">
    <source>
        <dbReference type="ARBA" id="ARBA00022741"/>
    </source>
</evidence>
<accession>A0A4Z0FA29</accession>
<dbReference type="OrthoDB" id="9801841at2"/>
<dbReference type="EMBL" id="SRIO01000005">
    <property type="protein sequence ID" value="TFZ82990.1"/>
    <property type="molecule type" value="Genomic_DNA"/>
</dbReference>
<dbReference type="CDD" id="cd00143">
    <property type="entry name" value="PP2Cc"/>
    <property type="match status" value="1"/>
</dbReference>
<dbReference type="AlphaFoldDB" id="A0A4Z0FA29"/>
<dbReference type="PROSITE" id="PS51746">
    <property type="entry name" value="PPM_2"/>
    <property type="match status" value="1"/>
</dbReference>
<dbReference type="PROSITE" id="PS50011">
    <property type="entry name" value="PROTEIN_KINASE_DOM"/>
    <property type="match status" value="1"/>
</dbReference>
<sequence>MTLEARAMVTVGQYSDRGAKTENQDSYGVLIPESPLLESKGIVAVLADGVSGSAAGRVASETSVKSLLHDYFCTAESWTVKTSVEKVLLATNRWLCGQGADSTRRSCATTLSALVVKSTTAHLFHVGDTRIYRLRRGELTQLTQDHRIWVSEDRNFLTRALGIDLHLDIDYHHFPVEVGDLFLFTTDGVHEYVSDQALIAAIQAHPDHLDRAAREIATRALHAGSPDNVSCQIMRFDALPQTDAQGWFDQLTEKPFPPELDPGMRIDGYRIIRALYASARSQVYLAVDEDSGVQVVIKTPSVNYQDDPVYLDLFTHEEWVGKRLHSPHVLRVIEPSRPRQFLYTVSEYIAGETLRQWMHGHPQPDLHRVRDLVGQIARGLMAFHRLEMIHQDLKPENILIDADGTARIIDFGSTKIAGVEEITSPIQRLTLLGTRLYTAPEYLLGEPCSSRSDLFSLAVITYELLTGHLPYGEHYDETTIRRLTYTPARQWVPDLPLWVDWALEKALKRNPELRQAELSEFLHDLTEPNPAFVTARRPPILARDPVATWRGLFIISALGNLALLFLISRL</sequence>
<evidence type="ECO:0000256" key="2">
    <source>
        <dbReference type="ARBA" id="ARBA00022679"/>
    </source>
</evidence>
<evidence type="ECO:0000313" key="9">
    <source>
        <dbReference type="EMBL" id="TFZ82990.1"/>
    </source>
</evidence>
<keyword evidence="1" id="KW-0723">Serine/threonine-protein kinase</keyword>
<name>A0A4Z0FA29_9GAMM</name>
<dbReference type="SUPFAM" id="SSF56112">
    <property type="entry name" value="Protein kinase-like (PK-like)"/>
    <property type="match status" value="1"/>
</dbReference>
<dbReference type="RefSeq" id="WP_135281290.1">
    <property type="nucleotide sequence ID" value="NZ_SRIO01000005.1"/>
</dbReference>
<dbReference type="InterPro" id="IPR008271">
    <property type="entry name" value="Ser/Thr_kinase_AS"/>
</dbReference>
<dbReference type="InterPro" id="IPR011009">
    <property type="entry name" value="Kinase-like_dom_sf"/>
</dbReference>
<keyword evidence="3" id="KW-0547">Nucleotide-binding</keyword>
<dbReference type="SMART" id="SM00332">
    <property type="entry name" value="PP2Cc"/>
    <property type="match status" value="1"/>
</dbReference>
<evidence type="ECO:0000259" key="8">
    <source>
        <dbReference type="PROSITE" id="PS51746"/>
    </source>
</evidence>
<keyword evidence="6" id="KW-1133">Transmembrane helix</keyword>
<dbReference type="GO" id="GO:0005524">
    <property type="term" value="F:ATP binding"/>
    <property type="evidence" value="ECO:0007669"/>
    <property type="project" value="UniProtKB-KW"/>
</dbReference>
<evidence type="ECO:0000256" key="5">
    <source>
        <dbReference type="ARBA" id="ARBA00022840"/>
    </source>
</evidence>
<keyword evidence="5" id="KW-0067">ATP-binding</keyword>
<dbReference type="PANTHER" id="PTHR24351">
    <property type="entry name" value="RIBOSOMAL PROTEIN S6 KINASE"/>
    <property type="match status" value="1"/>
</dbReference>